<dbReference type="PANTHER" id="PTHR16515:SF49">
    <property type="entry name" value="GASTRULA ZINC FINGER PROTEIN XLCGF49.1-LIKE-RELATED"/>
    <property type="match status" value="1"/>
</dbReference>
<feature type="domain" description="C2H2-type" evidence="12">
    <location>
        <begin position="339"/>
        <end position="366"/>
    </location>
</feature>
<evidence type="ECO:0000256" key="11">
    <source>
        <dbReference type="SAM" id="MobiDB-lite"/>
    </source>
</evidence>
<proteinExistence type="predicted"/>
<evidence type="ECO:0000256" key="6">
    <source>
        <dbReference type="ARBA" id="ARBA00023015"/>
    </source>
</evidence>
<dbReference type="InterPro" id="IPR013087">
    <property type="entry name" value="Znf_C2H2_type"/>
</dbReference>
<comment type="subcellular location">
    <subcellularLocation>
        <location evidence="1">Nucleus</location>
    </subcellularLocation>
</comment>
<organism evidence="13 14">
    <name type="scientific">Anopheles atroparvus</name>
    <name type="common">European mosquito</name>
    <dbReference type="NCBI Taxonomy" id="41427"/>
    <lineage>
        <taxon>Eukaryota</taxon>
        <taxon>Metazoa</taxon>
        <taxon>Ecdysozoa</taxon>
        <taxon>Arthropoda</taxon>
        <taxon>Hexapoda</taxon>
        <taxon>Insecta</taxon>
        <taxon>Pterygota</taxon>
        <taxon>Neoptera</taxon>
        <taxon>Endopterygota</taxon>
        <taxon>Diptera</taxon>
        <taxon>Nematocera</taxon>
        <taxon>Culicoidea</taxon>
        <taxon>Culicidae</taxon>
        <taxon>Anophelinae</taxon>
        <taxon>Anopheles</taxon>
    </lineage>
</organism>
<evidence type="ECO:0000256" key="10">
    <source>
        <dbReference type="PROSITE-ProRule" id="PRU00042"/>
    </source>
</evidence>
<evidence type="ECO:0000256" key="3">
    <source>
        <dbReference type="ARBA" id="ARBA00022737"/>
    </source>
</evidence>
<evidence type="ECO:0000256" key="4">
    <source>
        <dbReference type="ARBA" id="ARBA00022771"/>
    </source>
</evidence>
<feature type="compositionally biased region" description="Polar residues" evidence="11">
    <location>
        <begin position="139"/>
        <end position="148"/>
    </location>
</feature>
<dbReference type="InterPro" id="IPR036236">
    <property type="entry name" value="Znf_C2H2_sf"/>
</dbReference>
<dbReference type="GO" id="GO:0010468">
    <property type="term" value="P:regulation of gene expression"/>
    <property type="evidence" value="ECO:0007669"/>
    <property type="project" value="TreeGrafter"/>
</dbReference>
<dbReference type="FunFam" id="3.30.160.60:FF:001228">
    <property type="entry name" value="Zinc finger protein 236"/>
    <property type="match status" value="1"/>
</dbReference>
<dbReference type="PROSITE" id="PS50157">
    <property type="entry name" value="ZINC_FINGER_C2H2_2"/>
    <property type="match status" value="9"/>
</dbReference>
<feature type="domain" description="C2H2-type" evidence="12">
    <location>
        <begin position="311"/>
        <end position="338"/>
    </location>
</feature>
<dbReference type="GO" id="GO:0003677">
    <property type="term" value="F:DNA binding"/>
    <property type="evidence" value="ECO:0007669"/>
    <property type="project" value="UniProtKB-KW"/>
</dbReference>
<keyword evidence="14" id="KW-1185">Reference proteome</keyword>
<dbReference type="Proteomes" id="UP000075880">
    <property type="component" value="Unassembled WGS sequence"/>
</dbReference>
<keyword evidence="5" id="KW-0862">Zinc</keyword>
<dbReference type="InterPro" id="IPR050331">
    <property type="entry name" value="Zinc_finger"/>
</dbReference>
<dbReference type="GO" id="GO:0008270">
    <property type="term" value="F:zinc ion binding"/>
    <property type="evidence" value="ECO:0007669"/>
    <property type="project" value="UniProtKB-KW"/>
</dbReference>
<evidence type="ECO:0000256" key="8">
    <source>
        <dbReference type="ARBA" id="ARBA00023163"/>
    </source>
</evidence>
<dbReference type="PANTHER" id="PTHR16515">
    <property type="entry name" value="PR DOMAIN ZINC FINGER PROTEIN"/>
    <property type="match status" value="1"/>
</dbReference>
<sequence length="473" mass="54554">MECICVICEESPSAGLLKDHATIFYNLTSLEISDWENIHLLKICDACKEKLLQFDIFRRLCITVCTKLRQVSYDLLNRMYQNHEILFLQNSKTHIPSVSSSFVKLEGNCDGFSDCDLPDDTKSDMECMLENPVGKPSTMKANMSNNDASDSEKQCDVDEEHSKDEPENEDDPFSRNSNRAEKNTRNPLECHLCARKFRNPVRFEGHVRTHQGLKPALCKLCGKEFITYRNLKRHMRNKHTDAPRILFRCDFEGCESSFATKQGMMLHRKKHDPGYTLPDPKAFVCEACGKTFSTSGALKKHSYIHTGNMPFHCTVCDKRYPTAHKLKEHTMRHQGIKNHTCPHCGLKKTTMHELRVHLNYHTKEKTYPCDFCEQIFLNGGNLRRHIRIVHQKIKSFNCPHCSQSFGKAETLKHHIMTHTGERPHACTICGKRFIQLVALRKHAKIHDKSEKRKTNRNCSTDSNEDDTAEVRTE</sequence>
<feature type="domain" description="C2H2-type" evidence="12">
    <location>
        <begin position="424"/>
        <end position="451"/>
    </location>
</feature>
<protein>
    <recommendedName>
        <fullName evidence="12">C2H2-type domain-containing protein</fullName>
    </recommendedName>
</protein>
<feature type="domain" description="C2H2-type" evidence="12">
    <location>
        <begin position="247"/>
        <end position="271"/>
    </location>
</feature>
<feature type="domain" description="C2H2-type" evidence="12">
    <location>
        <begin position="283"/>
        <end position="310"/>
    </location>
</feature>
<dbReference type="InterPro" id="IPR012934">
    <property type="entry name" value="Znf_AD"/>
</dbReference>
<feature type="domain" description="C2H2-type" evidence="12">
    <location>
        <begin position="188"/>
        <end position="215"/>
    </location>
</feature>
<accession>A0AAG5D1C3</accession>
<dbReference type="EnsemblMetazoa" id="ENSAATROPT004925">
    <property type="protein sequence ID" value="ENSAATROPP004659"/>
    <property type="gene ID" value="ENSAATROPG003926"/>
</dbReference>
<dbReference type="FunFam" id="3.30.160.60:FF:000557">
    <property type="entry name" value="zinc finger and SCAN domain-containing protein 29"/>
    <property type="match status" value="1"/>
</dbReference>
<evidence type="ECO:0000256" key="2">
    <source>
        <dbReference type="ARBA" id="ARBA00022723"/>
    </source>
</evidence>
<keyword evidence="2" id="KW-0479">Metal-binding</keyword>
<keyword evidence="9" id="KW-0539">Nucleus</keyword>
<dbReference type="Gene3D" id="3.30.160.60">
    <property type="entry name" value="Classic Zinc Finger"/>
    <property type="match status" value="6"/>
</dbReference>
<evidence type="ECO:0000313" key="13">
    <source>
        <dbReference type="EnsemblMetazoa" id="ENSAATROPP004659"/>
    </source>
</evidence>
<evidence type="ECO:0000256" key="9">
    <source>
        <dbReference type="ARBA" id="ARBA00023242"/>
    </source>
</evidence>
<name>A0AAG5D1C3_ANOAO</name>
<dbReference type="PROSITE" id="PS00028">
    <property type="entry name" value="ZINC_FINGER_C2H2_1"/>
    <property type="match status" value="7"/>
</dbReference>
<reference evidence="13" key="1">
    <citation type="submission" date="2024-04" db="UniProtKB">
        <authorList>
            <consortium name="EnsemblMetazoa"/>
        </authorList>
    </citation>
    <scope>IDENTIFICATION</scope>
    <source>
        <strain evidence="13">EBRO</strain>
    </source>
</reference>
<evidence type="ECO:0000256" key="5">
    <source>
        <dbReference type="ARBA" id="ARBA00022833"/>
    </source>
</evidence>
<dbReference type="GO" id="GO:0005634">
    <property type="term" value="C:nucleus"/>
    <property type="evidence" value="ECO:0007669"/>
    <property type="project" value="UniProtKB-SubCell"/>
</dbReference>
<dbReference type="AlphaFoldDB" id="A0AAG5D1C3"/>
<evidence type="ECO:0000256" key="7">
    <source>
        <dbReference type="ARBA" id="ARBA00023125"/>
    </source>
</evidence>
<keyword evidence="3" id="KW-0677">Repeat</keyword>
<dbReference type="SUPFAM" id="SSF57667">
    <property type="entry name" value="beta-beta-alpha zinc fingers"/>
    <property type="match status" value="4"/>
</dbReference>
<evidence type="ECO:0000259" key="12">
    <source>
        <dbReference type="PROSITE" id="PS50157"/>
    </source>
</evidence>
<feature type="compositionally biased region" description="Basic and acidic residues" evidence="11">
    <location>
        <begin position="150"/>
        <end position="165"/>
    </location>
</feature>
<dbReference type="Pfam" id="PF00096">
    <property type="entry name" value="zf-C2H2"/>
    <property type="match status" value="4"/>
</dbReference>
<feature type="domain" description="C2H2-type" evidence="12">
    <location>
        <begin position="367"/>
        <end position="395"/>
    </location>
</feature>
<feature type="domain" description="C2H2-type" evidence="12">
    <location>
        <begin position="396"/>
        <end position="423"/>
    </location>
</feature>
<dbReference type="SMART" id="SM00355">
    <property type="entry name" value="ZnF_C2H2"/>
    <property type="match status" value="9"/>
</dbReference>
<keyword evidence="7" id="KW-0238">DNA-binding</keyword>
<keyword evidence="6" id="KW-0805">Transcription regulation</keyword>
<feature type="region of interest" description="Disordered" evidence="11">
    <location>
        <begin position="126"/>
        <end position="182"/>
    </location>
</feature>
<keyword evidence="4 10" id="KW-0863">Zinc-finger</keyword>
<feature type="domain" description="C2H2-type" evidence="12">
    <location>
        <begin position="216"/>
        <end position="244"/>
    </location>
</feature>
<keyword evidence="8" id="KW-0804">Transcription</keyword>
<feature type="region of interest" description="Disordered" evidence="11">
    <location>
        <begin position="444"/>
        <end position="473"/>
    </location>
</feature>
<evidence type="ECO:0000313" key="14">
    <source>
        <dbReference type="Proteomes" id="UP000075880"/>
    </source>
</evidence>
<evidence type="ECO:0000256" key="1">
    <source>
        <dbReference type="ARBA" id="ARBA00004123"/>
    </source>
</evidence>
<dbReference type="SMART" id="SM00868">
    <property type="entry name" value="zf-AD"/>
    <property type="match status" value="1"/>
</dbReference>